<dbReference type="SUPFAM" id="SSF53901">
    <property type="entry name" value="Thiolase-like"/>
    <property type="match status" value="2"/>
</dbReference>
<dbReference type="Gene3D" id="3.40.47.10">
    <property type="match status" value="1"/>
</dbReference>
<evidence type="ECO:0000313" key="4">
    <source>
        <dbReference type="Proteomes" id="UP001055159"/>
    </source>
</evidence>
<dbReference type="InterPro" id="IPR016039">
    <property type="entry name" value="Thiolase-like"/>
</dbReference>
<protein>
    <submittedName>
        <fullName evidence="3">Thiolase family protein</fullName>
    </submittedName>
</protein>
<dbReference type="PIRSF" id="PIRSF000429">
    <property type="entry name" value="Ac-CoA_Ac_transf"/>
    <property type="match status" value="1"/>
</dbReference>
<dbReference type="Pfam" id="PF22691">
    <property type="entry name" value="Thiolase_C_1"/>
    <property type="match status" value="1"/>
</dbReference>
<feature type="domain" description="Thiolase C-terminal" evidence="2">
    <location>
        <begin position="243"/>
        <end position="382"/>
    </location>
</feature>
<name>A0ABY3U6U8_9MYCO</name>
<dbReference type="Proteomes" id="UP001055159">
    <property type="component" value="Chromosome"/>
</dbReference>
<reference evidence="3" key="1">
    <citation type="submission" date="2022-08" db="EMBL/GenBank/DDBJ databases">
        <title>Whole genome sequencing of non-tuberculosis mycobacteria type-strains.</title>
        <authorList>
            <person name="Igarashi Y."/>
            <person name="Osugi A."/>
            <person name="Mitarai S."/>
        </authorList>
    </citation>
    <scope>NUCLEOTIDE SEQUENCE</scope>
    <source>
        <strain evidence="3">JCM 16372</strain>
    </source>
</reference>
<evidence type="ECO:0000259" key="1">
    <source>
        <dbReference type="Pfam" id="PF00108"/>
    </source>
</evidence>
<evidence type="ECO:0000259" key="2">
    <source>
        <dbReference type="Pfam" id="PF22691"/>
    </source>
</evidence>
<evidence type="ECO:0000313" key="3">
    <source>
        <dbReference type="EMBL" id="ULP35322.1"/>
    </source>
</evidence>
<sequence length="389" mass="41124">MRRVAIVGAGMTPFAEHFTLGIKDLLPMAFAECAESVDEGLAKTDLQAAWFGAMGTADGFPAGILADTLGLPDLPVSRVENSCATGHDALRNALFGVASGAVDVALVMGADKLRDTTSADMLWEWEAMARDMAWDYPLGLVAPAGFALHVRRYLHESPATEEHLAMVAVKNHRHGVNNPKARLRFEITMEQALNAPTVVTPFRMYDCAPQSDGAAALVIAAEDVVDRFTDRPVWIRGVGLGLDSVMHQHKPDMTTFPATTRAAKQAFAMAGLGPVDVDVAEVHDFLTGIELMSYEDLGFAERFGGYKLLEAGETSMGGSLPVNPSGGLKAKGHPPGATGVAQCVELFQQLRGEAVNQVDGARIGLGHTIGGPTAVSAVTILEGPGSHGR</sequence>
<dbReference type="Pfam" id="PF00108">
    <property type="entry name" value="Thiolase_N"/>
    <property type="match status" value="1"/>
</dbReference>
<dbReference type="InterPro" id="IPR002155">
    <property type="entry name" value="Thiolase"/>
</dbReference>
<proteinExistence type="predicted"/>
<dbReference type="InterPro" id="IPR055140">
    <property type="entry name" value="Thiolase_C_2"/>
</dbReference>
<organism evidence="3 4">
    <name type="scientific">Mycolicibacterium rufum</name>
    <dbReference type="NCBI Taxonomy" id="318424"/>
    <lineage>
        <taxon>Bacteria</taxon>
        <taxon>Bacillati</taxon>
        <taxon>Actinomycetota</taxon>
        <taxon>Actinomycetes</taxon>
        <taxon>Mycobacteriales</taxon>
        <taxon>Mycobacteriaceae</taxon>
        <taxon>Mycolicibacterium</taxon>
    </lineage>
</organism>
<keyword evidence="4" id="KW-1185">Reference proteome</keyword>
<dbReference type="InterPro" id="IPR020616">
    <property type="entry name" value="Thiolase_N"/>
</dbReference>
<dbReference type="CDD" id="cd00829">
    <property type="entry name" value="SCP-x_thiolase"/>
    <property type="match status" value="1"/>
</dbReference>
<feature type="domain" description="Thiolase N-terminal" evidence="1">
    <location>
        <begin position="4"/>
        <end position="222"/>
    </location>
</feature>
<dbReference type="PANTHER" id="PTHR42870:SF6">
    <property type="entry name" value="ACETYL-COA C-ACYLTRANSFERASE"/>
    <property type="match status" value="1"/>
</dbReference>
<dbReference type="RefSeq" id="WP_043411006.1">
    <property type="nucleotide sequence ID" value="NZ_CP092427.2"/>
</dbReference>
<accession>A0ABY3U6U8</accession>
<gene>
    <name evidence="3" type="ORF">MJO55_18785</name>
</gene>
<dbReference type="EMBL" id="CP092427">
    <property type="protein sequence ID" value="ULP35322.1"/>
    <property type="molecule type" value="Genomic_DNA"/>
</dbReference>
<dbReference type="PANTHER" id="PTHR42870">
    <property type="entry name" value="ACETYL-COA C-ACETYLTRANSFERASE"/>
    <property type="match status" value="1"/>
</dbReference>